<evidence type="ECO:0000313" key="2">
    <source>
        <dbReference type="EnsemblPlants" id="AET6Gv20327800.3"/>
    </source>
</evidence>
<sequence length="70" mass="7803">HHHTQPSTSSSSTSQPRPRSHPELQGPALHHETSSLCRRRRPPCSRSPQCPRRARFSCGPPRASGRGENQ</sequence>
<proteinExistence type="predicted"/>
<dbReference type="EnsemblPlants" id="AET6Gv20327800.3">
    <property type="protein sequence ID" value="AET6Gv20327800.3"/>
    <property type="gene ID" value="AET6Gv20327800"/>
</dbReference>
<organism evidence="2 3">
    <name type="scientific">Aegilops tauschii subsp. strangulata</name>
    <name type="common">Goatgrass</name>
    <dbReference type="NCBI Taxonomy" id="200361"/>
    <lineage>
        <taxon>Eukaryota</taxon>
        <taxon>Viridiplantae</taxon>
        <taxon>Streptophyta</taxon>
        <taxon>Embryophyta</taxon>
        <taxon>Tracheophyta</taxon>
        <taxon>Spermatophyta</taxon>
        <taxon>Magnoliopsida</taxon>
        <taxon>Liliopsida</taxon>
        <taxon>Poales</taxon>
        <taxon>Poaceae</taxon>
        <taxon>BOP clade</taxon>
        <taxon>Pooideae</taxon>
        <taxon>Triticodae</taxon>
        <taxon>Triticeae</taxon>
        <taxon>Triticinae</taxon>
        <taxon>Aegilops</taxon>
    </lineage>
</organism>
<dbReference type="AlphaFoldDB" id="A0A453ND35"/>
<reference evidence="3" key="1">
    <citation type="journal article" date="2014" name="Science">
        <title>Ancient hybridizations among the ancestral genomes of bread wheat.</title>
        <authorList>
            <consortium name="International Wheat Genome Sequencing Consortium,"/>
            <person name="Marcussen T."/>
            <person name="Sandve S.R."/>
            <person name="Heier L."/>
            <person name="Spannagl M."/>
            <person name="Pfeifer M."/>
            <person name="Jakobsen K.S."/>
            <person name="Wulff B.B."/>
            <person name="Steuernagel B."/>
            <person name="Mayer K.F."/>
            <person name="Olsen O.A."/>
        </authorList>
    </citation>
    <scope>NUCLEOTIDE SEQUENCE [LARGE SCALE GENOMIC DNA]</scope>
    <source>
        <strain evidence="3">cv. AL8/78</strain>
    </source>
</reference>
<name>A0A453ND35_AEGTS</name>
<evidence type="ECO:0000313" key="3">
    <source>
        <dbReference type="Proteomes" id="UP000015105"/>
    </source>
</evidence>
<evidence type="ECO:0000256" key="1">
    <source>
        <dbReference type="SAM" id="MobiDB-lite"/>
    </source>
</evidence>
<dbReference type="Proteomes" id="UP000015105">
    <property type="component" value="Chromosome 6D"/>
</dbReference>
<keyword evidence="3" id="KW-1185">Reference proteome</keyword>
<accession>A0A453ND35</accession>
<feature type="compositionally biased region" description="Low complexity" evidence="1">
    <location>
        <begin position="1"/>
        <end position="17"/>
    </location>
</feature>
<reference evidence="2" key="4">
    <citation type="submission" date="2019-03" db="UniProtKB">
        <authorList>
            <consortium name="EnsemblPlants"/>
        </authorList>
    </citation>
    <scope>IDENTIFICATION</scope>
</reference>
<reference evidence="3" key="2">
    <citation type="journal article" date="2017" name="Nat. Plants">
        <title>The Aegilops tauschii genome reveals multiple impacts of transposons.</title>
        <authorList>
            <person name="Zhao G."/>
            <person name="Zou C."/>
            <person name="Li K."/>
            <person name="Wang K."/>
            <person name="Li T."/>
            <person name="Gao L."/>
            <person name="Zhang X."/>
            <person name="Wang H."/>
            <person name="Yang Z."/>
            <person name="Liu X."/>
            <person name="Jiang W."/>
            <person name="Mao L."/>
            <person name="Kong X."/>
            <person name="Jiao Y."/>
            <person name="Jia J."/>
        </authorList>
    </citation>
    <scope>NUCLEOTIDE SEQUENCE [LARGE SCALE GENOMIC DNA]</scope>
    <source>
        <strain evidence="3">cv. AL8/78</strain>
    </source>
</reference>
<feature type="region of interest" description="Disordered" evidence="1">
    <location>
        <begin position="1"/>
        <end position="70"/>
    </location>
</feature>
<dbReference type="Gramene" id="AET6Gv20327800.3">
    <property type="protein sequence ID" value="AET6Gv20327800.3"/>
    <property type="gene ID" value="AET6Gv20327800"/>
</dbReference>
<protein>
    <submittedName>
        <fullName evidence="2">Uncharacterized protein</fullName>
    </submittedName>
</protein>
<reference evidence="2" key="5">
    <citation type="journal article" date="2021" name="G3 (Bethesda)">
        <title>Aegilops tauschii genome assembly Aet v5.0 features greater sequence contiguity and improved annotation.</title>
        <authorList>
            <person name="Wang L."/>
            <person name="Zhu T."/>
            <person name="Rodriguez J.C."/>
            <person name="Deal K.R."/>
            <person name="Dubcovsky J."/>
            <person name="McGuire P.E."/>
            <person name="Lux T."/>
            <person name="Spannagl M."/>
            <person name="Mayer K.F.X."/>
            <person name="Baldrich P."/>
            <person name="Meyers B.C."/>
            <person name="Huo N."/>
            <person name="Gu Y.Q."/>
            <person name="Zhou H."/>
            <person name="Devos K.M."/>
            <person name="Bennetzen J.L."/>
            <person name="Unver T."/>
            <person name="Budak H."/>
            <person name="Gulick P.J."/>
            <person name="Galiba G."/>
            <person name="Kalapos B."/>
            <person name="Nelson D.R."/>
            <person name="Li P."/>
            <person name="You F.M."/>
            <person name="Luo M.C."/>
            <person name="Dvorak J."/>
        </authorList>
    </citation>
    <scope>NUCLEOTIDE SEQUENCE [LARGE SCALE GENOMIC DNA]</scope>
    <source>
        <strain evidence="2">cv. AL8/78</strain>
    </source>
</reference>
<reference evidence="2" key="3">
    <citation type="journal article" date="2017" name="Nature">
        <title>Genome sequence of the progenitor of the wheat D genome Aegilops tauschii.</title>
        <authorList>
            <person name="Luo M.C."/>
            <person name="Gu Y.Q."/>
            <person name="Puiu D."/>
            <person name="Wang H."/>
            <person name="Twardziok S.O."/>
            <person name="Deal K.R."/>
            <person name="Huo N."/>
            <person name="Zhu T."/>
            <person name="Wang L."/>
            <person name="Wang Y."/>
            <person name="McGuire P.E."/>
            <person name="Liu S."/>
            <person name="Long H."/>
            <person name="Ramasamy R.K."/>
            <person name="Rodriguez J.C."/>
            <person name="Van S.L."/>
            <person name="Yuan L."/>
            <person name="Wang Z."/>
            <person name="Xia Z."/>
            <person name="Xiao L."/>
            <person name="Anderson O.D."/>
            <person name="Ouyang S."/>
            <person name="Liang Y."/>
            <person name="Zimin A.V."/>
            <person name="Pertea G."/>
            <person name="Qi P."/>
            <person name="Bennetzen J.L."/>
            <person name="Dai X."/>
            <person name="Dawson M.W."/>
            <person name="Muller H.G."/>
            <person name="Kugler K."/>
            <person name="Rivarola-Duarte L."/>
            <person name="Spannagl M."/>
            <person name="Mayer K.F.X."/>
            <person name="Lu F.H."/>
            <person name="Bevan M.W."/>
            <person name="Leroy P."/>
            <person name="Li P."/>
            <person name="You F.M."/>
            <person name="Sun Q."/>
            <person name="Liu Z."/>
            <person name="Lyons E."/>
            <person name="Wicker T."/>
            <person name="Salzberg S.L."/>
            <person name="Devos K.M."/>
            <person name="Dvorak J."/>
        </authorList>
    </citation>
    <scope>NUCLEOTIDE SEQUENCE [LARGE SCALE GENOMIC DNA]</scope>
    <source>
        <strain evidence="2">cv. AL8/78</strain>
    </source>
</reference>